<name>A0A382ICJ6_9ZZZZ</name>
<reference evidence="2" key="1">
    <citation type="submission" date="2018-05" db="EMBL/GenBank/DDBJ databases">
        <authorList>
            <person name="Lanie J.A."/>
            <person name="Ng W.-L."/>
            <person name="Kazmierczak K.M."/>
            <person name="Andrzejewski T.M."/>
            <person name="Davidsen T.M."/>
            <person name="Wayne K.J."/>
            <person name="Tettelin H."/>
            <person name="Glass J.I."/>
            <person name="Rusch D."/>
            <person name="Podicherti R."/>
            <person name="Tsui H.-C.T."/>
            <person name="Winkler M.E."/>
        </authorList>
    </citation>
    <scope>NUCLEOTIDE SEQUENCE</scope>
</reference>
<accession>A0A382ICJ6</accession>
<sequence>QRRQKDGERPYHRPPQRRDYPQQRRANQAHHRKPIGRRIGARLSAFAGPRQPGALPQHLGGREI</sequence>
<dbReference type="EMBL" id="UINC01066351">
    <property type="protein sequence ID" value="SVB96977.1"/>
    <property type="molecule type" value="Genomic_DNA"/>
</dbReference>
<dbReference type="AlphaFoldDB" id="A0A382ICJ6"/>
<feature type="compositionally biased region" description="Basic residues" evidence="1">
    <location>
        <begin position="27"/>
        <end position="40"/>
    </location>
</feature>
<organism evidence="2">
    <name type="scientific">marine metagenome</name>
    <dbReference type="NCBI Taxonomy" id="408172"/>
    <lineage>
        <taxon>unclassified sequences</taxon>
        <taxon>metagenomes</taxon>
        <taxon>ecological metagenomes</taxon>
    </lineage>
</organism>
<feature type="non-terminal residue" evidence="2">
    <location>
        <position position="1"/>
    </location>
</feature>
<feature type="non-terminal residue" evidence="2">
    <location>
        <position position="64"/>
    </location>
</feature>
<feature type="region of interest" description="Disordered" evidence="1">
    <location>
        <begin position="45"/>
        <end position="64"/>
    </location>
</feature>
<proteinExistence type="predicted"/>
<evidence type="ECO:0000313" key="2">
    <source>
        <dbReference type="EMBL" id="SVB96977.1"/>
    </source>
</evidence>
<feature type="region of interest" description="Disordered" evidence="1">
    <location>
        <begin position="1"/>
        <end position="40"/>
    </location>
</feature>
<feature type="compositionally biased region" description="Basic and acidic residues" evidence="1">
    <location>
        <begin position="1"/>
        <end position="22"/>
    </location>
</feature>
<protein>
    <submittedName>
        <fullName evidence="2">Uncharacterized protein</fullName>
    </submittedName>
</protein>
<evidence type="ECO:0000256" key="1">
    <source>
        <dbReference type="SAM" id="MobiDB-lite"/>
    </source>
</evidence>
<gene>
    <name evidence="2" type="ORF">METZ01_LOCUS249831</name>
</gene>